<dbReference type="InterPro" id="IPR002142">
    <property type="entry name" value="Peptidase_S49"/>
</dbReference>
<evidence type="ECO:0000256" key="2">
    <source>
        <dbReference type="ARBA" id="ARBA00008683"/>
    </source>
</evidence>
<name>A0A0S2KNC6_9BACT</name>
<dbReference type="KEGG" id="peo:AS203_02075"/>
<keyword evidence="3" id="KW-0645">Protease</keyword>
<evidence type="ECO:0000256" key="8">
    <source>
        <dbReference type="SAM" id="Phobius"/>
    </source>
</evidence>
<evidence type="ECO:0000313" key="11">
    <source>
        <dbReference type="Proteomes" id="UP000056252"/>
    </source>
</evidence>
<evidence type="ECO:0000256" key="5">
    <source>
        <dbReference type="ARBA" id="ARBA00022825"/>
    </source>
</evidence>
<dbReference type="RefSeq" id="WP_025066170.1">
    <property type="nucleotide sequence ID" value="NZ_CP013195.1"/>
</dbReference>
<comment type="subcellular location">
    <subcellularLocation>
        <location evidence="1">Membrane</location>
    </subcellularLocation>
</comment>
<dbReference type="InterPro" id="IPR004635">
    <property type="entry name" value="Pept_S49_SppA"/>
</dbReference>
<dbReference type="SUPFAM" id="SSF52096">
    <property type="entry name" value="ClpP/crotonase"/>
    <property type="match status" value="2"/>
</dbReference>
<dbReference type="GO" id="GO:0006465">
    <property type="term" value="P:signal peptide processing"/>
    <property type="evidence" value="ECO:0007669"/>
    <property type="project" value="InterPro"/>
</dbReference>
<comment type="similarity">
    <text evidence="2">Belongs to the peptidase S49 family.</text>
</comment>
<dbReference type="GO" id="GO:0016020">
    <property type="term" value="C:membrane"/>
    <property type="evidence" value="ECO:0007669"/>
    <property type="project" value="UniProtKB-SubCell"/>
</dbReference>
<dbReference type="Gene3D" id="6.20.330.10">
    <property type="match status" value="1"/>
</dbReference>
<feature type="active site" description="Nucleophile" evidence="7">
    <location>
        <position position="388"/>
    </location>
</feature>
<feature type="domain" description="Peptidase S49" evidence="9">
    <location>
        <begin position="371"/>
        <end position="523"/>
    </location>
</feature>
<evidence type="ECO:0000256" key="4">
    <source>
        <dbReference type="ARBA" id="ARBA00022801"/>
    </source>
</evidence>
<dbReference type="OrthoDB" id="9764363at2"/>
<dbReference type="Pfam" id="PF01343">
    <property type="entry name" value="Peptidase_S49"/>
    <property type="match status" value="2"/>
</dbReference>
<accession>A0A0S2KNC6</accession>
<keyword evidence="4" id="KW-0378">Hydrolase</keyword>
<dbReference type="InterPro" id="IPR004634">
    <property type="entry name" value="Pept_S49_pIV"/>
</dbReference>
<gene>
    <name evidence="10" type="ORF">AS203_02075</name>
</gene>
<reference evidence="11" key="1">
    <citation type="submission" date="2015-11" db="EMBL/GenBank/DDBJ databases">
        <authorList>
            <person name="Holder M.E."/>
            <person name="Ajami N.J."/>
            <person name="Petrosino J.F."/>
        </authorList>
    </citation>
    <scope>NUCLEOTIDE SEQUENCE [LARGE SCALE GENOMIC DNA]</scope>
    <source>
        <strain evidence="11">F0113</strain>
    </source>
</reference>
<dbReference type="PIRSF" id="PIRSF001217">
    <property type="entry name" value="Protease_4_SppA"/>
    <property type="match status" value="1"/>
</dbReference>
<dbReference type="InterPro" id="IPR029045">
    <property type="entry name" value="ClpP/crotonase-like_dom_sf"/>
</dbReference>
<evidence type="ECO:0000256" key="7">
    <source>
        <dbReference type="PIRSR" id="PIRSR001217-1"/>
    </source>
</evidence>
<keyword evidence="5" id="KW-0720">Serine protease</keyword>
<dbReference type="STRING" id="76123.AS203_02075"/>
<dbReference type="AlphaFoldDB" id="A0A0S2KNC6"/>
<evidence type="ECO:0000256" key="1">
    <source>
        <dbReference type="ARBA" id="ARBA00004370"/>
    </source>
</evidence>
<dbReference type="GO" id="GO:0008236">
    <property type="term" value="F:serine-type peptidase activity"/>
    <property type="evidence" value="ECO:0007669"/>
    <property type="project" value="UniProtKB-KW"/>
</dbReference>
<keyword evidence="6 8" id="KW-0472">Membrane</keyword>
<keyword evidence="8" id="KW-1133">Transmembrane helix</keyword>
<keyword evidence="8" id="KW-0812">Transmembrane</keyword>
<evidence type="ECO:0000256" key="6">
    <source>
        <dbReference type="ARBA" id="ARBA00023136"/>
    </source>
</evidence>
<dbReference type="eggNOG" id="COG0616">
    <property type="taxonomic scope" value="Bacteria"/>
</dbReference>
<dbReference type="InterPro" id="IPR047217">
    <property type="entry name" value="S49_SppA_67K_type_N"/>
</dbReference>
<dbReference type="Proteomes" id="UP000056252">
    <property type="component" value="Chromosome"/>
</dbReference>
<proteinExistence type="inferred from homology"/>
<feature type="active site" description="Proton donor/acceptor" evidence="7">
    <location>
        <position position="190"/>
    </location>
</feature>
<evidence type="ECO:0000259" key="9">
    <source>
        <dbReference type="Pfam" id="PF01343"/>
    </source>
</evidence>
<protein>
    <submittedName>
        <fullName evidence="10">Signal peptide peptidase SppA</fullName>
    </submittedName>
</protein>
<dbReference type="Gene3D" id="3.90.226.10">
    <property type="entry name" value="2-enoyl-CoA Hydratase, Chain A, domain 1"/>
    <property type="match status" value="2"/>
</dbReference>
<feature type="domain" description="Peptidase S49" evidence="9">
    <location>
        <begin position="122"/>
        <end position="276"/>
    </location>
</feature>
<keyword evidence="11" id="KW-1185">Reference proteome</keyword>
<evidence type="ECO:0000256" key="3">
    <source>
        <dbReference type="ARBA" id="ARBA00022670"/>
    </source>
</evidence>
<dbReference type="NCBIfam" id="TIGR00705">
    <property type="entry name" value="SppA_67K"/>
    <property type="match status" value="1"/>
</dbReference>
<evidence type="ECO:0000313" key="10">
    <source>
        <dbReference type="EMBL" id="ALO49799.1"/>
    </source>
</evidence>
<dbReference type="CDD" id="cd07018">
    <property type="entry name" value="S49_SppA_67K_type"/>
    <property type="match status" value="1"/>
</dbReference>
<dbReference type="CDD" id="cd07023">
    <property type="entry name" value="S49_Sppa_N_C"/>
    <property type="match status" value="1"/>
</dbReference>
<dbReference type="InterPro" id="IPR047272">
    <property type="entry name" value="S49_SppA_C"/>
</dbReference>
<feature type="transmembrane region" description="Helical" evidence="8">
    <location>
        <begin position="12"/>
        <end position="34"/>
    </location>
</feature>
<dbReference type="PANTHER" id="PTHR33209">
    <property type="entry name" value="PROTEASE 4"/>
    <property type="match status" value="1"/>
</dbReference>
<organism evidence="10 11">
    <name type="scientific">Hoylesella enoeca</name>
    <dbReference type="NCBI Taxonomy" id="76123"/>
    <lineage>
        <taxon>Bacteria</taxon>
        <taxon>Pseudomonadati</taxon>
        <taxon>Bacteroidota</taxon>
        <taxon>Bacteroidia</taxon>
        <taxon>Bacteroidales</taxon>
        <taxon>Prevotellaceae</taxon>
        <taxon>Hoylesella</taxon>
    </lineage>
</organism>
<sequence>MKDFLKHTLATIVGLLIFSIVVGFIGVITVVGMISTDEATKSVADKSVLVLNLSGELQEQSEEDAFRVFTGSTFGKMGLNDILAAIKKAKDNDHIKGIYIEAGIFSADFASLQEIRQALLDFKKSHKWVIAYGDTYTQGTYYLASAATKIYLNPQGMIDWHGLAAQPIFIKDLLAKVGIRMQVLKVGKYKSATEMFTEDKMTAANREQTQAYLNSLWSNVCRAVSASRHISIDSLNAYADRLVTFDDPKQLVRYKMVDGLLYTDQIKQEVKKLLDIDQDDDINQLSIADMSNVKEKKEGKEIAVYYAYGDIVDTPITGTWIGSKHQIVAQEVCKDLADLMEDDDVKAVVIRVNSGGGSAYASEQMWHQVAEMKKKKPVVVSMGGMAASGGYYMSCNADWIVAQPTTITGSIGIFGIIPDRSQLLTQKLGIKFDEVKTNKNSTFGTSARPMNVEESGYLQHYINRGYSLFRSRVADGRHLTTNQVEQIAQGHVFTGEDALKIKLVDQLGGIDAAVAKAAQLAKLTEYHTTSYPRPTDWLDQLFNTFEGGNYLDSKMRATLGEYYEPVMLLKQMNQLDALQARLPFYFNIK</sequence>
<dbReference type="NCBIfam" id="TIGR00706">
    <property type="entry name" value="SppA_dom"/>
    <property type="match status" value="1"/>
</dbReference>
<dbReference type="PANTHER" id="PTHR33209:SF1">
    <property type="entry name" value="PEPTIDASE S49 DOMAIN-CONTAINING PROTEIN"/>
    <property type="match status" value="1"/>
</dbReference>
<dbReference type="EMBL" id="CP013195">
    <property type="protein sequence ID" value="ALO49799.1"/>
    <property type="molecule type" value="Genomic_DNA"/>
</dbReference>